<dbReference type="EMBL" id="NEXX01000001">
    <property type="protein sequence ID" value="OUY09228.1"/>
    <property type="molecule type" value="Genomic_DNA"/>
</dbReference>
<reference evidence="3 4" key="1">
    <citation type="submission" date="2017-05" db="EMBL/GenBank/DDBJ databases">
        <title>Acinetobacter populi ANC 5415 (= PBJ7), whole genome shotgun sequencing project.</title>
        <authorList>
            <person name="Nemec A."/>
            <person name="Radolfova-Krizova L."/>
        </authorList>
    </citation>
    <scope>NUCLEOTIDE SEQUENCE [LARGE SCALE GENOMIC DNA]</scope>
    <source>
        <strain evidence="3 4">PBJ7</strain>
    </source>
</reference>
<dbReference type="Gene3D" id="3.20.20.140">
    <property type="entry name" value="Metal-dependent hydrolases"/>
    <property type="match status" value="1"/>
</dbReference>
<dbReference type="AlphaFoldDB" id="A0A1Z9Z418"/>
<proteinExistence type="inferred from homology"/>
<dbReference type="InterPro" id="IPR006680">
    <property type="entry name" value="Amidohydro-rel"/>
</dbReference>
<evidence type="ECO:0000313" key="3">
    <source>
        <dbReference type="EMBL" id="OUY09228.1"/>
    </source>
</evidence>
<dbReference type="PANTHER" id="PTHR43569:SF1">
    <property type="entry name" value="BLL3371 PROTEIN"/>
    <property type="match status" value="1"/>
</dbReference>
<evidence type="ECO:0000259" key="2">
    <source>
        <dbReference type="Pfam" id="PF04909"/>
    </source>
</evidence>
<dbReference type="Pfam" id="PF04909">
    <property type="entry name" value="Amidohydro_2"/>
    <property type="match status" value="1"/>
</dbReference>
<dbReference type="Proteomes" id="UP000196536">
    <property type="component" value="Unassembled WGS sequence"/>
</dbReference>
<organism evidence="3 4">
    <name type="scientific">Acinetobacter populi</name>
    <dbReference type="NCBI Taxonomy" id="1582270"/>
    <lineage>
        <taxon>Bacteria</taxon>
        <taxon>Pseudomonadati</taxon>
        <taxon>Pseudomonadota</taxon>
        <taxon>Gammaproteobacteria</taxon>
        <taxon>Moraxellales</taxon>
        <taxon>Moraxellaceae</taxon>
        <taxon>Acinetobacter</taxon>
    </lineage>
</organism>
<dbReference type="PANTHER" id="PTHR43569">
    <property type="entry name" value="AMIDOHYDROLASE"/>
    <property type="match status" value="1"/>
</dbReference>
<accession>A0A1Z9Z418</accession>
<dbReference type="InterPro" id="IPR052350">
    <property type="entry name" value="Metallo-dep_Lactonases"/>
</dbReference>
<dbReference type="SUPFAM" id="SSF51556">
    <property type="entry name" value="Metallo-dependent hydrolases"/>
    <property type="match status" value="1"/>
</dbReference>
<dbReference type="OrthoDB" id="9787654at2"/>
<gene>
    <name evidence="3" type="ORF">CAP51_04420</name>
</gene>
<comment type="caution">
    <text evidence="3">The sequence shown here is derived from an EMBL/GenBank/DDBJ whole genome shotgun (WGS) entry which is preliminary data.</text>
</comment>
<feature type="domain" description="Amidohydrolase-related" evidence="2">
    <location>
        <begin position="170"/>
        <end position="356"/>
    </location>
</feature>
<keyword evidence="3" id="KW-0378">Hydrolase</keyword>
<dbReference type="GO" id="GO:0016787">
    <property type="term" value="F:hydrolase activity"/>
    <property type="evidence" value="ECO:0007669"/>
    <property type="project" value="UniProtKB-KW"/>
</dbReference>
<evidence type="ECO:0000256" key="1">
    <source>
        <dbReference type="ARBA" id="ARBA00038310"/>
    </source>
</evidence>
<protein>
    <submittedName>
        <fullName evidence="3">Amidohydrolase</fullName>
    </submittedName>
</protein>
<keyword evidence="4" id="KW-1185">Reference proteome</keyword>
<sequence>MNTNKTIDFAIIDPHIHQWDPYHTPHPAHTLVKIFGDYPGVMDKLLRLVKPQPLIDTVGSTAHILAPYLPQDYTKDLQHYQVDSVVHIEANWHDHKGTGVVGETHWINTLPFAQYNIQLGAIVAAADPRDKQFKKILDLHQQVSPVFRGIRKMASYHQDKGIYRWCDQANLYRDKKFLIGFEELAKRHLSFDAWVYSSQLNDVIDLAKQFPETAIVIDHLATPAGLFGPVGKTTGQTQQDRLNIFAHWKEYIARLAEHRNVYAKISGLMMPVLGHDYYRKGQYASVDEMIDQLSPLINHAIQAFGIDQIIFASNYPMDKPNAKLVDIITAYLEMIRPYGDQALQAIFRQNAKSFYRMV</sequence>
<dbReference type="InterPro" id="IPR032466">
    <property type="entry name" value="Metal_Hydrolase"/>
</dbReference>
<comment type="similarity">
    <text evidence="1">Belongs to the metallo-dependent hydrolases superfamily.</text>
</comment>
<name>A0A1Z9Z418_9GAMM</name>
<evidence type="ECO:0000313" key="4">
    <source>
        <dbReference type="Proteomes" id="UP000196536"/>
    </source>
</evidence>